<name>A0ACC3ZFU9_COLTU</name>
<accession>A0ACC3ZFU9</accession>
<protein>
    <submittedName>
        <fullName evidence="1">NmrA-like family protein</fullName>
    </submittedName>
</protein>
<evidence type="ECO:0000313" key="2">
    <source>
        <dbReference type="Proteomes" id="UP000805649"/>
    </source>
</evidence>
<reference evidence="1 2" key="1">
    <citation type="journal article" date="2020" name="Phytopathology">
        <title>Genome Sequence Resources of Colletotrichum truncatum, C. plurivorum, C. musicola, and C. sojae: Four Species Pathogenic to Soybean (Glycine max).</title>
        <authorList>
            <person name="Rogerio F."/>
            <person name="Boufleur T.R."/>
            <person name="Ciampi-Guillardi M."/>
            <person name="Sukno S.A."/>
            <person name="Thon M.R."/>
            <person name="Massola Junior N.S."/>
            <person name="Baroncelli R."/>
        </authorList>
    </citation>
    <scope>NUCLEOTIDE SEQUENCE [LARGE SCALE GENOMIC DNA]</scope>
    <source>
        <strain evidence="1 2">CMES1059</strain>
    </source>
</reference>
<evidence type="ECO:0000313" key="1">
    <source>
        <dbReference type="EMBL" id="KAL0942976.1"/>
    </source>
</evidence>
<gene>
    <name evidence="1" type="ORF">CTRU02_200862</name>
</gene>
<dbReference type="EMBL" id="VUJX02000001">
    <property type="protein sequence ID" value="KAL0942976.1"/>
    <property type="molecule type" value="Genomic_DNA"/>
</dbReference>
<keyword evidence="2" id="KW-1185">Reference proteome</keyword>
<organism evidence="1 2">
    <name type="scientific">Colletotrichum truncatum</name>
    <name type="common">Anthracnose fungus</name>
    <name type="synonym">Colletotrichum capsici</name>
    <dbReference type="NCBI Taxonomy" id="5467"/>
    <lineage>
        <taxon>Eukaryota</taxon>
        <taxon>Fungi</taxon>
        <taxon>Dikarya</taxon>
        <taxon>Ascomycota</taxon>
        <taxon>Pezizomycotina</taxon>
        <taxon>Sordariomycetes</taxon>
        <taxon>Hypocreomycetidae</taxon>
        <taxon>Glomerellales</taxon>
        <taxon>Glomerellaceae</taxon>
        <taxon>Colletotrichum</taxon>
        <taxon>Colletotrichum truncatum species complex</taxon>
    </lineage>
</organism>
<sequence>MAITIGIAGITGKFASLIGKNLLTYPEVRIRGYCRNVGKLAEGLRLSPHVSVVEGDATDLDSIRHFVKGCNVVICCYLGDNKLMTEGQKLLVDACEAENVPRYIASDYCLDFTKLEYGQHPAKDPMKQVKEYLETKKNVKGVHILIGVFMETFWSSYFALFDPKESKFSYYGTGDEVWESTSYATAAEFTAAVAMDQSAVGMFHFLGDRKTLRQIADEYTEVYGQTPKLECLGSLEDLYTAMQELFKKDPSNIYTWIALFYQFYSSNGQAYLKKDLDNSKYSAVKPETFKAFMQSRTPKELSDSYKNAGSDV</sequence>
<comment type="caution">
    <text evidence="1">The sequence shown here is derived from an EMBL/GenBank/DDBJ whole genome shotgun (WGS) entry which is preliminary data.</text>
</comment>
<dbReference type="Proteomes" id="UP000805649">
    <property type="component" value="Unassembled WGS sequence"/>
</dbReference>
<proteinExistence type="predicted"/>